<evidence type="ECO:0000313" key="2">
    <source>
        <dbReference type="Proteomes" id="UP001295423"/>
    </source>
</evidence>
<dbReference type="Proteomes" id="UP001295423">
    <property type="component" value="Unassembled WGS sequence"/>
</dbReference>
<gene>
    <name evidence="1" type="ORF">CYCCA115_LOCUS23257</name>
</gene>
<protein>
    <submittedName>
        <fullName evidence="1">Uncharacterized protein</fullName>
    </submittedName>
</protein>
<evidence type="ECO:0000313" key="1">
    <source>
        <dbReference type="EMBL" id="CAJ1968476.1"/>
    </source>
</evidence>
<dbReference type="AlphaFoldDB" id="A0AAD2JP38"/>
<reference evidence="1" key="1">
    <citation type="submission" date="2023-08" db="EMBL/GenBank/DDBJ databases">
        <authorList>
            <person name="Audoor S."/>
            <person name="Bilcke G."/>
        </authorList>
    </citation>
    <scope>NUCLEOTIDE SEQUENCE</scope>
</reference>
<comment type="caution">
    <text evidence="1">The sequence shown here is derived from an EMBL/GenBank/DDBJ whole genome shotgun (WGS) entry which is preliminary data.</text>
</comment>
<dbReference type="EMBL" id="CAKOGP040002385">
    <property type="protein sequence ID" value="CAJ1968476.1"/>
    <property type="molecule type" value="Genomic_DNA"/>
</dbReference>
<name>A0AAD2JP38_9STRA</name>
<keyword evidence="2" id="KW-1185">Reference proteome</keyword>
<sequence>MAQNKILYCAKLGKNMHRSAHFKLNKQTFKSNIMLKFVTKAMDIKLRGEANFTTTLEDPIELLKCIEQFMKKSANAEYDLFTTTLEDPIELLKCIEQFMKKSANAECDFSDFLGSESKVLCHEARNKQKLDAFQGTILETG</sequence>
<proteinExistence type="predicted"/>
<organism evidence="1 2">
    <name type="scientific">Cylindrotheca closterium</name>
    <dbReference type="NCBI Taxonomy" id="2856"/>
    <lineage>
        <taxon>Eukaryota</taxon>
        <taxon>Sar</taxon>
        <taxon>Stramenopiles</taxon>
        <taxon>Ochrophyta</taxon>
        <taxon>Bacillariophyta</taxon>
        <taxon>Bacillariophyceae</taxon>
        <taxon>Bacillariophycidae</taxon>
        <taxon>Bacillariales</taxon>
        <taxon>Bacillariaceae</taxon>
        <taxon>Cylindrotheca</taxon>
    </lineage>
</organism>
<accession>A0AAD2JP38</accession>